<gene>
    <name evidence="1" type="ORF">Godav_021135</name>
</gene>
<protein>
    <submittedName>
        <fullName evidence="1">Uncharacterized protein</fullName>
    </submittedName>
</protein>
<sequence length="59" mass="7181">METKDTHIPSSLWRVYNYTREHQCTTQSIGRWGCRYEANYYCRLECNMRETTREGVEQV</sequence>
<reference evidence="1 2" key="1">
    <citation type="journal article" date="2019" name="Genome Biol. Evol.">
        <title>Insights into the evolution of the New World diploid cottons (Gossypium, subgenus Houzingenia) based on genome sequencing.</title>
        <authorList>
            <person name="Grover C.E."/>
            <person name="Arick M.A. 2nd"/>
            <person name="Thrash A."/>
            <person name="Conover J.L."/>
            <person name="Sanders W.S."/>
            <person name="Peterson D.G."/>
            <person name="Frelichowski J.E."/>
            <person name="Scheffler J.A."/>
            <person name="Scheffler B.E."/>
            <person name="Wendel J.F."/>
        </authorList>
    </citation>
    <scope>NUCLEOTIDE SEQUENCE [LARGE SCALE GENOMIC DNA]</scope>
    <source>
        <strain evidence="1">27</strain>
        <tissue evidence="1">Leaf</tissue>
    </source>
</reference>
<proteinExistence type="predicted"/>
<keyword evidence="2" id="KW-1185">Reference proteome</keyword>
<organism evidence="1 2">
    <name type="scientific">Gossypium davidsonii</name>
    <name type="common">Davidson's cotton</name>
    <name type="synonym">Gossypium klotzschianum subsp. davidsonii</name>
    <dbReference type="NCBI Taxonomy" id="34287"/>
    <lineage>
        <taxon>Eukaryota</taxon>
        <taxon>Viridiplantae</taxon>
        <taxon>Streptophyta</taxon>
        <taxon>Embryophyta</taxon>
        <taxon>Tracheophyta</taxon>
        <taxon>Spermatophyta</taxon>
        <taxon>Magnoliopsida</taxon>
        <taxon>eudicotyledons</taxon>
        <taxon>Gunneridae</taxon>
        <taxon>Pentapetalae</taxon>
        <taxon>rosids</taxon>
        <taxon>malvids</taxon>
        <taxon>Malvales</taxon>
        <taxon>Malvaceae</taxon>
        <taxon>Malvoideae</taxon>
        <taxon>Gossypium</taxon>
    </lineage>
</organism>
<dbReference type="EMBL" id="JABFAC010000003">
    <property type="protein sequence ID" value="MBA0608995.1"/>
    <property type="molecule type" value="Genomic_DNA"/>
</dbReference>
<name>A0A7J8R5L7_GOSDV</name>
<evidence type="ECO:0000313" key="1">
    <source>
        <dbReference type="EMBL" id="MBA0608995.1"/>
    </source>
</evidence>
<dbReference type="AlphaFoldDB" id="A0A7J8R5L7"/>
<evidence type="ECO:0000313" key="2">
    <source>
        <dbReference type="Proteomes" id="UP000593561"/>
    </source>
</evidence>
<dbReference type="Proteomes" id="UP000593561">
    <property type="component" value="Unassembled WGS sequence"/>
</dbReference>
<accession>A0A7J8R5L7</accession>
<comment type="caution">
    <text evidence="1">The sequence shown here is derived from an EMBL/GenBank/DDBJ whole genome shotgun (WGS) entry which is preliminary data.</text>
</comment>